<sequence length="362" mass="41643">MRRICKEFNQVIDQELQWKEIVESRLGFSPIPPTSLVTVERENEFWREFFINKIARGKYSCIGKPKKEVSHWKGIDQENEQESSGLLIYYFVESLTKQYCSKLFPQFKYSISNRSEAEINSSSDIEEPEQIYWGNAFEDQKQGFSVQNADDLIAIGESKVGGSPDLPKGMKWPKIEEKFMFGAQINLQHLAYYDRTNSIVPQEGGMLYFFCPEEASGCGNYCNPNSSKPQPVIYVTAKQIKEMGGLERRNGEGSSYCHAAKLLFHNDEFNPRYRTQMVFGKEDFNSDIDIYGDEEEEEEDEEKEKDEKNHNVDYETQFLLMSIFSGDQELVSGDGYMWEWGIPKGLKGQHIFTGCAVCSGDP</sequence>
<dbReference type="Pfam" id="PF09234">
    <property type="entry name" value="DUF1963"/>
    <property type="match status" value="1"/>
</dbReference>
<dbReference type="InterPro" id="IPR035948">
    <property type="entry name" value="YwqG-like_sf"/>
</dbReference>
<dbReference type="RefSeq" id="XP_002668024.1">
    <property type="nucleotide sequence ID" value="XM_002667978.1"/>
</dbReference>
<dbReference type="InterPro" id="IPR015315">
    <property type="entry name" value="DUF1963"/>
</dbReference>
<evidence type="ECO:0000313" key="1">
    <source>
        <dbReference type="EMBL" id="EFC35280.1"/>
    </source>
</evidence>
<evidence type="ECO:0000313" key="2">
    <source>
        <dbReference type="Proteomes" id="UP000006671"/>
    </source>
</evidence>
<dbReference type="Gene3D" id="2.30.320.10">
    <property type="entry name" value="YwqG-like"/>
    <property type="match status" value="1"/>
</dbReference>
<dbReference type="VEuPathDB" id="AmoebaDB:NAEGRDRAFT_54999"/>
<keyword evidence="2" id="KW-1185">Reference proteome</keyword>
<name>D2W6M2_NAEGR</name>
<gene>
    <name evidence="1" type="ORF">NAEGRDRAFT_54999</name>
</gene>
<organism evidence="2">
    <name type="scientific">Naegleria gruberi</name>
    <name type="common">Amoeba</name>
    <dbReference type="NCBI Taxonomy" id="5762"/>
    <lineage>
        <taxon>Eukaryota</taxon>
        <taxon>Discoba</taxon>
        <taxon>Heterolobosea</taxon>
        <taxon>Tetramitia</taxon>
        <taxon>Eutetramitia</taxon>
        <taxon>Vahlkampfiidae</taxon>
        <taxon>Naegleria</taxon>
    </lineage>
</organism>
<dbReference type="EMBL" id="GG739436">
    <property type="protein sequence ID" value="EFC35280.1"/>
    <property type="molecule type" value="Genomic_DNA"/>
</dbReference>
<reference evidence="1 2" key="1">
    <citation type="journal article" date="2010" name="Cell">
        <title>The genome of Naegleria gruberi illuminates early eukaryotic versatility.</title>
        <authorList>
            <person name="Fritz-Laylin L.K."/>
            <person name="Prochnik S.E."/>
            <person name="Ginger M.L."/>
            <person name="Dacks J.B."/>
            <person name="Carpenter M.L."/>
            <person name="Field M.C."/>
            <person name="Kuo A."/>
            <person name="Paredez A."/>
            <person name="Chapman J."/>
            <person name="Pham J."/>
            <person name="Shu S."/>
            <person name="Neupane R."/>
            <person name="Cipriano M."/>
            <person name="Mancuso J."/>
            <person name="Tu H."/>
            <person name="Salamov A."/>
            <person name="Lindquist E."/>
            <person name="Shapiro H."/>
            <person name="Lucas S."/>
            <person name="Grigoriev I.V."/>
            <person name="Cande W.Z."/>
            <person name="Fulton C."/>
            <person name="Rokhsar D.S."/>
            <person name="Dawson S.C."/>
        </authorList>
    </citation>
    <scope>NUCLEOTIDE SEQUENCE [LARGE SCALE GENOMIC DNA]</scope>
    <source>
        <strain evidence="1 2">NEG-M</strain>
    </source>
</reference>
<dbReference type="GeneID" id="8860163"/>
<accession>D2W6M2</accession>
<dbReference type="KEGG" id="ngr:NAEGRDRAFT_54999"/>
<dbReference type="Proteomes" id="UP000006671">
    <property type="component" value="Unassembled WGS sequence"/>
</dbReference>
<dbReference type="SUPFAM" id="SSF103032">
    <property type="entry name" value="Hypothetical protein YwqG"/>
    <property type="match status" value="1"/>
</dbReference>
<proteinExistence type="predicted"/>
<dbReference type="InParanoid" id="D2W6M2"/>
<dbReference type="AlphaFoldDB" id="D2W6M2"/>
<protein>
    <submittedName>
        <fullName evidence="1">Predicted protein</fullName>
    </submittedName>
</protein>